<dbReference type="EMBL" id="JBHLTM010000061">
    <property type="protein sequence ID" value="MFC0685977.1"/>
    <property type="molecule type" value="Genomic_DNA"/>
</dbReference>
<accession>A0ABV6SBA1</accession>
<evidence type="ECO:0000313" key="5">
    <source>
        <dbReference type="EMBL" id="MFC0685977.1"/>
    </source>
</evidence>
<protein>
    <submittedName>
        <fullName evidence="5">TetR/AcrR family transcriptional regulator</fullName>
    </submittedName>
</protein>
<dbReference type="PANTHER" id="PTHR30055:SF146">
    <property type="entry name" value="HTH-TYPE TRANSCRIPTIONAL DUAL REGULATOR CECR"/>
    <property type="match status" value="1"/>
</dbReference>
<dbReference type="Pfam" id="PF14246">
    <property type="entry name" value="TetR_C_7"/>
    <property type="match status" value="1"/>
</dbReference>
<feature type="domain" description="HTH tetR-type" evidence="4">
    <location>
        <begin position="38"/>
        <end position="98"/>
    </location>
</feature>
<dbReference type="PROSITE" id="PS50977">
    <property type="entry name" value="HTH_TETR_2"/>
    <property type="match status" value="1"/>
</dbReference>
<dbReference type="PANTHER" id="PTHR30055">
    <property type="entry name" value="HTH-TYPE TRANSCRIPTIONAL REGULATOR RUTR"/>
    <property type="match status" value="1"/>
</dbReference>
<organism evidence="5 6">
    <name type="scientific">Novosphingobium clariflavum</name>
    <dbReference type="NCBI Taxonomy" id="2029884"/>
    <lineage>
        <taxon>Bacteria</taxon>
        <taxon>Pseudomonadati</taxon>
        <taxon>Pseudomonadota</taxon>
        <taxon>Alphaproteobacteria</taxon>
        <taxon>Sphingomonadales</taxon>
        <taxon>Sphingomonadaceae</taxon>
        <taxon>Novosphingobium</taxon>
    </lineage>
</organism>
<dbReference type="InterPro" id="IPR050109">
    <property type="entry name" value="HTH-type_TetR-like_transc_reg"/>
</dbReference>
<comment type="caution">
    <text evidence="5">The sequence shown here is derived from an EMBL/GenBank/DDBJ whole genome shotgun (WGS) entry which is preliminary data.</text>
</comment>
<dbReference type="InterPro" id="IPR039536">
    <property type="entry name" value="TetR_C_Proteobacteria"/>
</dbReference>
<feature type="DNA-binding region" description="H-T-H motif" evidence="2">
    <location>
        <begin position="61"/>
        <end position="80"/>
    </location>
</feature>
<dbReference type="Pfam" id="PF00440">
    <property type="entry name" value="TetR_N"/>
    <property type="match status" value="1"/>
</dbReference>
<sequence>MSDACDVMDSPDPSAPAPSGPAPSGGARAGRPTREQARARHEQLLDCAFGHFLDKGYEPTTIEAIAAEVSMTKRTVYARHPEKAALFRAALRRGMERRAASRARIEATYVDSLEQTLVNIAMLRIELAGTEEGIKLQRLINTEAYRFPDIFQTYYEIAVLPTVEFLADLLAEETARGTLAAQDPMLAANVFMSMVASGPVRFLASGNALDAASVSHRVTFAVRLFLRGAMPR</sequence>
<dbReference type="InterPro" id="IPR009057">
    <property type="entry name" value="Homeodomain-like_sf"/>
</dbReference>
<proteinExistence type="predicted"/>
<dbReference type="Proteomes" id="UP001589858">
    <property type="component" value="Unassembled WGS sequence"/>
</dbReference>
<dbReference type="Gene3D" id="1.10.357.10">
    <property type="entry name" value="Tetracycline Repressor, domain 2"/>
    <property type="match status" value="1"/>
</dbReference>
<evidence type="ECO:0000256" key="3">
    <source>
        <dbReference type="SAM" id="MobiDB-lite"/>
    </source>
</evidence>
<evidence type="ECO:0000259" key="4">
    <source>
        <dbReference type="PROSITE" id="PS50977"/>
    </source>
</evidence>
<name>A0ABV6SBA1_9SPHN</name>
<evidence type="ECO:0000256" key="2">
    <source>
        <dbReference type="PROSITE-ProRule" id="PRU00335"/>
    </source>
</evidence>
<evidence type="ECO:0000313" key="6">
    <source>
        <dbReference type="Proteomes" id="UP001589858"/>
    </source>
</evidence>
<dbReference type="RefSeq" id="WP_267218717.1">
    <property type="nucleotide sequence ID" value="NZ_JAPCWC010000002.1"/>
</dbReference>
<keyword evidence="1 2" id="KW-0238">DNA-binding</keyword>
<evidence type="ECO:0000256" key="1">
    <source>
        <dbReference type="ARBA" id="ARBA00023125"/>
    </source>
</evidence>
<dbReference type="InterPro" id="IPR001647">
    <property type="entry name" value="HTH_TetR"/>
</dbReference>
<dbReference type="SUPFAM" id="SSF48498">
    <property type="entry name" value="Tetracyclin repressor-like, C-terminal domain"/>
    <property type="match status" value="1"/>
</dbReference>
<reference evidence="5 6" key="1">
    <citation type="submission" date="2024-09" db="EMBL/GenBank/DDBJ databases">
        <authorList>
            <person name="Sun Q."/>
            <person name="Mori K."/>
        </authorList>
    </citation>
    <scope>NUCLEOTIDE SEQUENCE [LARGE SCALE GENOMIC DNA]</scope>
    <source>
        <strain evidence="5 6">CICC 11035S</strain>
    </source>
</reference>
<keyword evidence="6" id="KW-1185">Reference proteome</keyword>
<feature type="region of interest" description="Disordered" evidence="3">
    <location>
        <begin position="1"/>
        <end position="39"/>
    </location>
</feature>
<dbReference type="InterPro" id="IPR036271">
    <property type="entry name" value="Tet_transcr_reg_TetR-rel_C_sf"/>
</dbReference>
<dbReference type="SUPFAM" id="SSF46689">
    <property type="entry name" value="Homeodomain-like"/>
    <property type="match status" value="1"/>
</dbReference>
<gene>
    <name evidence="5" type="ORF">ACFFF8_15395</name>
</gene>